<keyword evidence="4 7" id="KW-1133">Transmembrane helix</keyword>
<feature type="transmembrane region" description="Helical" evidence="7">
    <location>
        <begin position="69"/>
        <end position="90"/>
    </location>
</feature>
<keyword evidence="5 7" id="KW-0472">Membrane</keyword>
<feature type="transmembrane region" description="Helical" evidence="7">
    <location>
        <begin position="428"/>
        <end position="451"/>
    </location>
</feature>
<feature type="transmembrane region" description="Helical" evidence="7">
    <location>
        <begin position="289"/>
        <end position="310"/>
    </location>
</feature>
<reference evidence="9 10" key="1">
    <citation type="submission" date="2018-04" db="EMBL/GenBank/DDBJ databases">
        <title>Pelagivirga bohaiensis gen. nov., sp. nov., a bacterium isolated from the Bohai Sea.</title>
        <authorList>
            <person name="Ji X."/>
        </authorList>
    </citation>
    <scope>NUCLEOTIDE SEQUENCE [LARGE SCALE GENOMIC DNA]</scope>
    <source>
        <strain evidence="9 10">BH-SD19</strain>
    </source>
</reference>
<dbReference type="Gene3D" id="1.20.5.2700">
    <property type="match status" value="1"/>
</dbReference>
<feature type="transmembrane region" description="Helical" evidence="7">
    <location>
        <begin position="97"/>
        <end position="117"/>
    </location>
</feature>
<dbReference type="Proteomes" id="UP000244446">
    <property type="component" value="Unassembled WGS sequence"/>
</dbReference>
<comment type="function">
    <text evidence="1">NDH-1 shuttles electrons from NADH, via FMN and iron-sulfur (Fe-S) centers, to quinones in the respiratory chain. The immediate electron acceptor for the enzyme in this species is believed to be ubiquinone. Couples the redox reaction to proton translocation (for every two electrons transferred, four hydrogen ions are translocated across the cytoplasmic membrane), and thus conserves the redox energy in a proton gradient.</text>
</comment>
<feature type="transmembrane region" description="Helical" evidence="7">
    <location>
        <begin position="256"/>
        <end position="277"/>
    </location>
</feature>
<evidence type="ECO:0000313" key="10">
    <source>
        <dbReference type="Proteomes" id="UP000244446"/>
    </source>
</evidence>
<evidence type="ECO:0000256" key="2">
    <source>
        <dbReference type="ARBA" id="ARBA00004127"/>
    </source>
</evidence>
<dbReference type="AlphaFoldDB" id="A0A2T7G3D5"/>
<feature type="transmembrane region" description="Helical" evidence="7">
    <location>
        <begin position="316"/>
        <end position="334"/>
    </location>
</feature>
<comment type="caution">
    <text evidence="9">The sequence shown here is derived from an EMBL/GenBank/DDBJ whole genome shotgun (WGS) entry which is preliminary data.</text>
</comment>
<dbReference type="OrthoDB" id="9811798at2"/>
<name>A0A2T7G3D5_9RHOB</name>
<evidence type="ECO:0000256" key="5">
    <source>
        <dbReference type="ARBA" id="ARBA00023136"/>
    </source>
</evidence>
<dbReference type="RefSeq" id="WP_108693331.1">
    <property type="nucleotide sequence ID" value="NZ_QCYH01000014.1"/>
</dbReference>
<evidence type="ECO:0000256" key="7">
    <source>
        <dbReference type="SAM" id="Phobius"/>
    </source>
</evidence>
<dbReference type="GO" id="GO:0003954">
    <property type="term" value="F:NADH dehydrogenase activity"/>
    <property type="evidence" value="ECO:0007669"/>
    <property type="project" value="TreeGrafter"/>
</dbReference>
<keyword evidence="10" id="KW-1185">Reference proteome</keyword>
<feature type="transmembrane region" description="Helical" evidence="7">
    <location>
        <begin position="226"/>
        <end position="244"/>
    </location>
</feature>
<feature type="transmembrane region" description="Helical" evidence="7">
    <location>
        <begin position="611"/>
        <end position="629"/>
    </location>
</feature>
<accession>A0A2T7G3D5</accession>
<dbReference type="GO" id="GO:0015990">
    <property type="term" value="P:electron transport coupled proton transport"/>
    <property type="evidence" value="ECO:0007669"/>
    <property type="project" value="TreeGrafter"/>
</dbReference>
<organism evidence="9 10">
    <name type="scientific">Pelagivirga sediminicola</name>
    <dbReference type="NCBI Taxonomy" id="2170575"/>
    <lineage>
        <taxon>Bacteria</taxon>
        <taxon>Pseudomonadati</taxon>
        <taxon>Pseudomonadota</taxon>
        <taxon>Alphaproteobacteria</taxon>
        <taxon>Rhodobacterales</taxon>
        <taxon>Paracoccaceae</taxon>
        <taxon>Pelagivirga</taxon>
    </lineage>
</organism>
<evidence type="ECO:0000256" key="4">
    <source>
        <dbReference type="ARBA" id="ARBA00022989"/>
    </source>
</evidence>
<evidence type="ECO:0000259" key="8">
    <source>
        <dbReference type="Pfam" id="PF00361"/>
    </source>
</evidence>
<evidence type="ECO:0000313" key="9">
    <source>
        <dbReference type="EMBL" id="PVA08908.1"/>
    </source>
</evidence>
<dbReference type="GO" id="GO:0016020">
    <property type="term" value="C:membrane"/>
    <property type="evidence" value="ECO:0007669"/>
    <property type="project" value="UniProtKB-SubCell"/>
</dbReference>
<dbReference type="GO" id="GO:0042773">
    <property type="term" value="P:ATP synthesis coupled electron transport"/>
    <property type="evidence" value="ECO:0007669"/>
    <property type="project" value="InterPro"/>
</dbReference>
<dbReference type="PANTHER" id="PTHR42829">
    <property type="entry name" value="NADH-UBIQUINONE OXIDOREDUCTASE CHAIN 5"/>
    <property type="match status" value="1"/>
</dbReference>
<evidence type="ECO:0000256" key="1">
    <source>
        <dbReference type="ARBA" id="ARBA00002378"/>
    </source>
</evidence>
<dbReference type="InterPro" id="IPR003945">
    <property type="entry name" value="NU5C-like"/>
</dbReference>
<dbReference type="PRINTS" id="PR01435">
    <property type="entry name" value="NPOXDRDTASE5"/>
</dbReference>
<dbReference type="GO" id="GO:0012505">
    <property type="term" value="C:endomembrane system"/>
    <property type="evidence" value="ECO:0007669"/>
    <property type="project" value="UniProtKB-SubCell"/>
</dbReference>
<dbReference type="PRINTS" id="PR01434">
    <property type="entry name" value="NADHDHGNASE5"/>
</dbReference>
<dbReference type="EMBL" id="QCYH01000014">
    <property type="protein sequence ID" value="PVA08908.1"/>
    <property type="molecule type" value="Genomic_DNA"/>
</dbReference>
<dbReference type="InterPro" id="IPR001750">
    <property type="entry name" value="ND/Mrp_TM"/>
</dbReference>
<evidence type="ECO:0000256" key="6">
    <source>
        <dbReference type="RuleBase" id="RU000320"/>
    </source>
</evidence>
<feature type="transmembrane region" description="Helical" evidence="7">
    <location>
        <begin position="163"/>
        <end position="183"/>
    </location>
</feature>
<keyword evidence="3 6" id="KW-0812">Transmembrane</keyword>
<gene>
    <name evidence="9" type="ORF">DC366_16555</name>
</gene>
<sequence length="631" mass="64838">MLWALPLFPALAGLALWASGDGSRLRLGAMAGGAAAGTLALALLAAVQDWTGGFMWGAGLELHLALTPLSAAVAITVPAVALAVLVFAAAHEDARGLARLLGLMLIFIGAMEMAVVADDLLTLLIGWEVMGFCSWALIGHHWRDRANMASGRYAFVTTRLGDLGLFLALMATWSGAGALDYAALGRLEGAPLALAAFGILIAAGAKAGQGPFAPWLFRAMDGPSSVSALLHAATMVAAGAYLLARLHPWFADVPYWSFAVIALGLFTALAGGAVGVMQGHAKKLLAGSTSAQLGLMFIAVGAGYAGVAVAHLVTHAAFKAPLFLSAGIAGTAAGTYRLREMGYMRALPWTAGLTALAALALAAVPPMGAAWSKDQIAAAAMHESLWLGLVVMVAGALSAAYAVRFWFLAYGPGGAKPQAKPHWPEIAALGALALACAAIGLLWLVPVQAVMSMRLPEGKPLEIAASLALVAIGLLAGLTLARRDTASEPQAADWLGLPALIGRGIVRPFERLAALAAHLDDAVLDAIPRGAATGAQHIARGGRHAWGAMQADRGLINAAVWQVAAMTRALARLSDKPGEILADGLPEGAARITGRTGADARRLQTGLSHHYYAIFGIGAALAILFLIFGKV</sequence>
<feature type="domain" description="NADH:quinone oxidoreductase/Mrp antiporter transmembrane" evidence="8">
    <location>
        <begin position="117"/>
        <end position="396"/>
    </location>
</feature>
<evidence type="ECO:0000256" key="3">
    <source>
        <dbReference type="ARBA" id="ARBA00022692"/>
    </source>
</evidence>
<dbReference type="Pfam" id="PF00361">
    <property type="entry name" value="Proton_antipo_M"/>
    <property type="match status" value="1"/>
</dbReference>
<dbReference type="PANTHER" id="PTHR42829:SF2">
    <property type="entry name" value="NADH-UBIQUINONE OXIDOREDUCTASE CHAIN 5"/>
    <property type="match status" value="1"/>
</dbReference>
<feature type="transmembrane region" description="Helical" evidence="7">
    <location>
        <begin position="123"/>
        <end position="142"/>
    </location>
</feature>
<proteinExistence type="predicted"/>
<dbReference type="GO" id="GO:0008137">
    <property type="term" value="F:NADH dehydrogenase (ubiquinone) activity"/>
    <property type="evidence" value="ECO:0007669"/>
    <property type="project" value="InterPro"/>
</dbReference>
<protein>
    <submittedName>
        <fullName evidence="9">Proton-conducting membrane transporter</fullName>
    </submittedName>
</protein>
<comment type="subcellular location">
    <subcellularLocation>
        <location evidence="2">Endomembrane system</location>
        <topology evidence="2">Multi-pass membrane protein</topology>
    </subcellularLocation>
    <subcellularLocation>
        <location evidence="6">Membrane</location>
        <topology evidence="6">Multi-pass membrane protein</topology>
    </subcellularLocation>
</comment>
<feature type="transmembrane region" description="Helical" evidence="7">
    <location>
        <begin position="385"/>
        <end position="407"/>
    </location>
</feature>
<feature type="transmembrane region" description="Helical" evidence="7">
    <location>
        <begin position="463"/>
        <end position="481"/>
    </location>
</feature>
<feature type="transmembrane region" description="Helical" evidence="7">
    <location>
        <begin position="346"/>
        <end position="365"/>
    </location>
</feature>